<gene>
    <name evidence="1" type="ORF">FH972_021116</name>
</gene>
<accession>A0A5N6KQJ2</accession>
<comment type="caution">
    <text evidence="1">The sequence shown here is derived from an EMBL/GenBank/DDBJ whole genome shotgun (WGS) entry which is preliminary data.</text>
</comment>
<name>A0A5N6KQJ2_9ROSI</name>
<sequence length="204" mass="20775">MLRGQKVLHARRAGGRHALLLTHRGARARRALGDDGLVVGRGGIRVTDAEHVDAAQQRAVEVRLVGVHVAVEARVDAPLDEAQRGAKAGRQAVADGAVEVVAEEQVGAGDGLCVGGQLELEGNAVEVGGVGGFLEVVAGWWGGCGEATDSRVGRGVVGGSGGDFEVEAFGVGRHCCGAVENAKLRGGESGVNGTFARGEEEEGK</sequence>
<dbReference type="EMBL" id="VIBQ01000009">
    <property type="protein sequence ID" value="KAB8336807.1"/>
    <property type="molecule type" value="Genomic_DNA"/>
</dbReference>
<dbReference type="AlphaFoldDB" id="A0A5N6KQJ2"/>
<proteinExistence type="predicted"/>
<dbReference type="Proteomes" id="UP000327013">
    <property type="component" value="Unassembled WGS sequence"/>
</dbReference>
<evidence type="ECO:0000313" key="2">
    <source>
        <dbReference type="Proteomes" id="UP000327013"/>
    </source>
</evidence>
<protein>
    <submittedName>
        <fullName evidence="1">Uncharacterized protein</fullName>
    </submittedName>
</protein>
<reference evidence="1 2" key="1">
    <citation type="submission" date="2019-06" db="EMBL/GenBank/DDBJ databases">
        <title>A chromosomal-level reference genome of Carpinus fangiana (Coryloideae, Betulaceae).</title>
        <authorList>
            <person name="Yang X."/>
            <person name="Wang Z."/>
            <person name="Zhang L."/>
            <person name="Hao G."/>
            <person name="Liu J."/>
            <person name="Yang Y."/>
        </authorList>
    </citation>
    <scope>NUCLEOTIDE SEQUENCE [LARGE SCALE GENOMIC DNA]</scope>
    <source>
        <strain evidence="1">Cfa_2016G</strain>
        <tissue evidence="1">Leaf</tissue>
    </source>
</reference>
<keyword evidence="2" id="KW-1185">Reference proteome</keyword>
<organism evidence="1 2">
    <name type="scientific">Carpinus fangiana</name>
    <dbReference type="NCBI Taxonomy" id="176857"/>
    <lineage>
        <taxon>Eukaryota</taxon>
        <taxon>Viridiplantae</taxon>
        <taxon>Streptophyta</taxon>
        <taxon>Embryophyta</taxon>
        <taxon>Tracheophyta</taxon>
        <taxon>Spermatophyta</taxon>
        <taxon>Magnoliopsida</taxon>
        <taxon>eudicotyledons</taxon>
        <taxon>Gunneridae</taxon>
        <taxon>Pentapetalae</taxon>
        <taxon>rosids</taxon>
        <taxon>fabids</taxon>
        <taxon>Fagales</taxon>
        <taxon>Betulaceae</taxon>
        <taxon>Carpinus</taxon>
    </lineage>
</organism>
<evidence type="ECO:0000313" key="1">
    <source>
        <dbReference type="EMBL" id="KAB8336807.1"/>
    </source>
</evidence>